<keyword evidence="1" id="KW-0472">Membrane</keyword>
<keyword evidence="1" id="KW-1133">Transmembrane helix</keyword>
<dbReference type="OMA" id="TIHWIRT"/>
<sequence>MVEVNIVDEENVTLNDNRSSNSPNINQSFNNDTILSKTTSKEKFTKSAKIPLEDEFGSIIFSIIVPCILVGGPFNFCFSKTYHNVHKLMNTKCLKIYTFCLSTLAHIILGYWIAKLSISMFTLKHLTDDVINELFILSYLLAGTVSLDIIWFHRRSIMDIFSNLLDYRPLLVENKHVPMFTENISSLKFYRYKFRALLLLSYLLAFSILVYYSFLACSIVLAYTDTNPEGYSHWRNRLIEIISIYSLFFFASDAILLLSLLWATQYKIKHLNVFIGNLIKCEEPPEITDIEIVKSWYQNVVKTVKSIDRVFSFFIVVYVGFFFLTIIYFANQTVMAFKHEPTENVQLLSMFGLTILMFTFLFYALKEFSDVHEHSSETKSILFDYVLNMKPEQRTTQFFEEINFVAQGLFNKPASFTLLGQIELDKRFMAHIGVIIYSYVVYSTNLHRIL</sequence>
<dbReference type="AlphaFoldDB" id="A0A9Q0M992"/>
<feature type="transmembrane region" description="Helical" evidence="1">
    <location>
        <begin position="310"/>
        <end position="330"/>
    </location>
</feature>
<feature type="transmembrane region" description="Helical" evidence="1">
    <location>
        <begin position="96"/>
        <end position="114"/>
    </location>
</feature>
<evidence type="ECO:0000313" key="2">
    <source>
        <dbReference type="EMBL" id="KAJ6221535.1"/>
    </source>
</evidence>
<evidence type="ECO:0000313" key="3">
    <source>
        <dbReference type="Proteomes" id="UP001142055"/>
    </source>
</evidence>
<dbReference type="EMBL" id="JAPWDV010000001">
    <property type="protein sequence ID" value="KAJ6221535.1"/>
    <property type="molecule type" value="Genomic_DNA"/>
</dbReference>
<feature type="transmembrane region" description="Helical" evidence="1">
    <location>
        <begin position="345"/>
        <end position="365"/>
    </location>
</feature>
<proteinExistence type="predicted"/>
<dbReference type="Proteomes" id="UP001142055">
    <property type="component" value="Chromosome 1"/>
</dbReference>
<protein>
    <submittedName>
        <fullName evidence="2">Uncharacterized protein</fullName>
    </submittedName>
</protein>
<name>A0A9Q0M992_BLOTA</name>
<accession>A0A9Q0M992</accession>
<feature type="transmembrane region" description="Helical" evidence="1">
    <location>
        <begin position="56"/>
        <end position="76"/>
    </location>
</feature>
<organism evidence="2 3">
    <name type="scientific">Blomia tropicalis</name>
    <name type="common">Mite</name>
    <dbReference type="NCBI Taxonomy" id="40697"/>
    <lineage>
        <taxon>Eukaryota</taxon>
        <taxon>Metazoa</taxon>
        <taxon>Ecdysozoa</taxon>
        <taxon>Arthropoda</taxon>
        <taxon>Chelicerata</taxon>
        <taxon>Arachnida</taxon>
        <taxon>Acari</taxon>
        <taxon>Acariformes</taxon>
        <taxon>Sarcoptiformes</taxon>
        <taxon>Astigmata</taxon>
        <taxon>Glycyphagoidea</taxon>
        <taxon>Echimyopodidae</taxon>
        <taxon>Blomia</taxon>
    </lineage>
</organism>
<feature type="transmembrane region" description="Helical" evidence="1">
    <location>
        <begin position="134"/>
        <end position="152"/>
    </location>
</feature>
<keyword evidence="1" id="KW-0812">Transmembrane</keyword>
<feature type="transmembrane region" description="Helical" evidence="1">
    <location>
        <begin position="242"/>
        <end position="263"/>
    </location>
</feature>
<feature type="transmembrane region" description="Helical" evidence="1">
    <location>
        <begin position="196"/>
        <end position="222"/>
    </location>
</feature>
<gene>
    <name evidence="2" type="ORF">RDWZM_000080</name>
</gene>
<evidence type="ECO:0000256" key="1">
    <source>
        <dbReference type="SAM" id="Phobius"/>
    </source>
</evidence>
<reference evidence="2" key="1">
    <citation type="submission" date="2022-12" db="EMBL/GenBank/DDBJ databases">
        <title>Genome assemblies of Blomia tropicalis.</title>
        <authorList>
            <person name="Cui Y."/>
        </authorList>
    </citation>
    <scope>NUCLEOTIDE SEQUENCE</scope>
    <source>
        <tissue evidence="2">Adult mites</tissue>
    </source>
</reference>
<keyword evidence="3" id="KW-1185">Reference proteome</keyword>
<comment type="caution">
    <text evidence="2">The sequence shown here is derived from an EMBL/GenBank/DDBJ whole genome shotgun (WGS) entry which is preliminary data.</text>
</comment>